<keyword evidence="3" id="KW-1185">Reference proteome</keyword>
<feature type="compositionally biased region" description="Polar residues" evidence="1">
    <location>
        <begin position="216"/>
        <end position="228"/>
    </location>
</feature>
<accession>A0A4Z1T5F2</accession>
<sequence>MNRTVVAEGGDYRPVSEKPRQQPERLRFREDTLIVSDYSSRFLEFQFEELRLRDYSQPMLDESLLQLENSTVFRQRAAALAQNQATINTENALREFRVLLTGTPTLSIPNNYVEKPQTAQEPSLRFDISLISPSGQPLDPNKDTRQVVSELARASGDVLVLNTWRTEGLQGIPKNSSLYHQNQSLQSQYQQLQQQYAMGHPAVQRSTRVYTARPTASQHAMDQTSRPVSTIGHRSGSSLMTRGTIHAEGDLSLKELMNPADQQFLDAIS</sequence>
<protein>
    <submittedName>
        <fullName evidence="2">Uncharacterized protein</fullName>
    </submittedName>
</protein>
<evidence type="ECO:0000313" key="2">
    <source>
        <dbReference type="EMBL" id="TNJ29263.1"/>
    </source>
</evidence>
<name>A0A4Z1T5F2_GIAMU</name>
<dbReference type="VEuPathDB" id="GiardiaDB:GMRT_14498"/>
<evidence type="ECO:0000313" key="3">
    <source>
        <dbReference type="Proteomes" id="UP000315496"/>
    </source>
</evidence>
<feature type="region of interest" description="Disordered" evidence="1">
    <location>
        <begin position="1"/>
        <end position="22"/>
    </location>
</feature>
<dbReference type="OrthoDB" id="10257354at2759"/>
<organism evidence="2 3">
    <name type="scientific">Giardia muris</name>
    <dbReference type="NCBI Taxonomy" id="5742"/>
    <lineage>
        <taxon>Eukaryota</taxon>
        <taxon>Metamonada</taxon>
        <taxon>Diplomonadida</taxon>
        <taxon>Hexamitidae</taxon>
        <taxon>Giardiinae</taxon>
        <taxon>Giardia</taxon>
    </lineage>
</organism>
<evidence type="ECO:0000256" key="1">
    <source>
        <dbReference type="SAM" id="MobiDB-lite"/>
    </source>
</evidence>
<feature type="compositionally biased region" description="Basic and acidic residues" evidence="1">
    <location>
        <begin position="10"/>
        <end position="22"/>
    </location>
</feature>
<proteinExistence type="predicted"/>
<dbReference type="Proteomes" id="UP000315496">
    <property type="component" value="Chromosome 1"/>
</dbReference>
<gene>
    <name evidence="2" type="ORF">GMRT_14498</name>
</gene>
<reference evidence="2 3" key="1">
    <citation type="submission" date="2019-05" db="EMBL/GenBank/DDBJ databases">
        <title>The compact genome of Giardia muris reveals important steps in the evolution of intestinal protozoan parasites.</title>
        <authorList>
            <person name="Xu F."/>
            <person name="Jimenez-Gonzalez A."/>
            <person name="Einarsson E."/>
            <person name="Astvaldsson A."/>
            <person name="Peirasmaki D."/>
            <person name="Eckmann L."/>
            <person name="Andersson J.O."/>
            <person name="Svard S.G."/>
            <person name="Jerlstrom-Hultqvist J."/>
        </authorList>
    </citation>
    <scope>NUCLEOTIDE SEQUENCE [LARGE SCALE GENOMIC DNA]</scope>
    <source>
        <strain evidence="2 3">Roberts-Thomson</strain>
    </source>
</reference>
<dbReference type="EMBL" id="VDLU01000001">
    <property type="protein sequence ID" value="TNJ29263.1"/>
    <property type="molecule type" value="Genomic_DNA"/>
</dbReference>
<comment type="caution">
    <text evidence="2">The sequence shown here is derived from an EMBL/GenBank/DDBJ whole genome shotgun (WGS) entry which is preliminary data.</text>
</comment>
<dbReference type="AlphaFoldDB" id="A0A4Z1T5F2"/>
<feature type="region of interest" description="Disordered" evidence="1">
    <location>
        <begin position="216"/>
        <end position="236"/>
    </location>
</feature>